<dbReference type="Gene3D" id="3.30.500.10">
    <property type="entry name" value="MHC class I-like antigen recognition-like"/>
    <property type="match status" value="1"/>
</dbReference>
<dbReference type="SUPFAM" id="SSF48726">
    <property type="entry name" value="Immunoglobulin"/>
    <property type="match status" value="1"/>
</dbReference>
<evidence type="ECO:0000256" key="5">
    <source>
        <dbReference type="SAM" id="SignalP"/>
    </source>
</evidence>
<dbReference type="InterPro" id="IPR050208">
    <property type="entry name" value="MHC_class-I_related"/>
</dbReference>
<feature type="chain" id="PRO_5034238482" description="Ig-like domain-containing protein" evidence="5">
    <location>
        <begin position="17"/>
        <end position="353"/>
    </location>
</feature>
<dbReference type="InterPro" id="IPR037055">
    <property type="entry name" value="MHC_I-like_Ag-recog_sf"/>
</dbReference>
<evidence type="ECO:0000259" key="6">
    <source>
        <dbReference type="PROSITE" id="PS50835"/>
    </source>
</evidence>
<dbReference type="PRINTS" id="PR01638">
    <property type="entry name" value="MHCCLASSI"/>
</dbReference>
<proteinExistence type="inferred from homology"/>
<keyword evidence="1" id="KW-0325">Glycoprotein</keyword>
<keyword evidence="4" id="KW-0472">Membrane</keyword>
<dbReference type="SMART" id="SM00407">
    <property type="entry name" value="IGc1"/>
    <property type="match status" value="1"/>
</dbReference>
<evidence type="ECO:0000256" key="3">
    <source>
        <dbReference type="RuleBase" id="RU004439"/>
    </source>
</evidence>
<evidence type="ECO:0000256" key="2">
    <source>
        <dbReference type="ARBA" id="ARBA00023319"/>
    </source>
</evidence>
<evidence type="ECO:0000313" key="7">
    <source>
        <dbReference type="Ensembl" id="ENSCCRP00015051890.1"/>
    </source>
</evidence>
<organism evidence="7 8">
    <name type="scientific">Cyprinus carpio</name>
    <name type="common">Common carp</name>
    <dbReference type="NCBI Taxonomy" id="7962"/>
    <lineage>
        <taxon>Eukaryota</taxon>
        <taxon>Metazoa</taxon>
        <taxon>Chordata</taxon>
        <taxon>Craniata</taxon>
        <taxon>Vertebrata</taxon>
        <taxon>Euteleostomi</taxon>
        <taxon>Actinopterygii</taxon>
        <taxon>Neopterygii</taxon>
        <taxon>Teleostei</taxon>
        <taxon>Ostariophysi</taxon>
        <taxon>Cypriniformes</taxon>
        <taxon>Cyprinidae</taxon>
        <taxon>Cyprininae</taxon>
        <taxon>Cyprinus</taxon>
    </lineage>
</organism>
<keyword evidence="4" id="KW-0812">Transmembrane</keyword>
<dbReference type="Gene3D" id="2.60.40.10">
    <property type="entry name" value="Immunoglobulins"/>
    <property type="match status" value="1"/>
</dbReference>
<dbReference type="PROSITE" id="PS00290">
    <property type="entry name" value="IG_MHC"/>
    <property type="match status" value="1"/>
</dbReference>
<evidence type="ECO:0000256" key="1">
    <source>
        <dbReference type="ARBA" id="ARBA00023180"/>
    </source>
</evidence>
<keyword evidence="4" id="KW-1133">Transmembrane helix</keyword>
<evidence type="ECO:0000256" key="4">
    <source>
        <dbReference type="SAM" id="Phobius"/>
    </source>
</evidence>
<reference evidence="7" key="1">
    <citation type="submission" date="2025-08" db="UniProtKB">
        <authorList>
            <consortium name="Ensembl"/>
        </authorList>
    </citation>
    <scope>IDENTIFICATION</scope>
</reference>
<dbReference type="Ensembl" id="ENSCCRT00015053634.1">
    <property type="protein sequence ID" value="ENSCCRP00015051890.1"/>
    <property type="gene ID" value="ENSCCRG00015021463.1"/>
</dbReference>
<name>A0A8C1VI03_CYPCA</name>
<dbReference type="AlphaFoldDB" id="A0A8C1VI03"/>
<sequence>MRSSVLLLLLIHLTFAGKHTLKYFYTFVSGDKDFTAVGLIDDVQFMYVDINTRKASPKTEWMRQNEKSDHWKRQTGLLIEQHQWILNNIWKESADMHTYQITYGCEWNDETGEKKAFRQYGYDGEDFLFLDLKREKWISPVKYGFNTQERCNNETFRLHHWKYYLEIDCIEALKKFLQLGESSLQKTVSPQVSLLQKNASSPVLCHVTGFYPSNVKITWMKNGQKDYKDVKVGTLLPNEDGTFQKTVTLKAEADEWRKNEYSCVVKHQSKTIRKTLTESQIMTNNKTERPAPVGMTAFVAVPVVILLLVITVLGYLLYNKKWKSGHSDCFSGYITARSSDSGTENSSQSSTVA</sequence>
<dbReference type="InterPro" id="IPR007110">
    <property type="entry name" value="Ig-like_dom"/>
</dbReference>
<dbReference type="InterPro" id="IPR011162">
    <property type="entry name" value="MHC_I/II-like_Ag-recog"/>
</dbReference>
<dbReference type="InterPro" id="IPR003006">
    <property type="entry name" value="Ig/MHC_CS"/>
</dbReference>
<dbReference type="GO" id="GO:0005615">
    <property type="term" value="C:extracellular space"/>
    <property type="evidence" value="ECO:0007669"/>
    <property type="project" value="TreeGrafter"/>
</dbReference>
<dbReference type="GO" id="GO:0009897">
    <property type="term" value="C:external side of plasma membrane"/>
    <property type="evidence" value="ECO:0007669"/>
    <property type="project" value="TreeGrafter"/>
</dbReference>
<comment type="similarity">
    <text evidence="3">Belongs to the MHC class I family.</text>
</comment>
<dbReference type="Pfam" id="PF00129">
    <property type="entry name" value="MHC_I"/>
    <property type="match status" value="1"/>
</dbReference>
<feature type="signal peptide" evidence="5">
    <location>
        <begin position="1"/>
        <end position="16"/>
    </location>
</feature>
<dbReference type="InterPro" id="IPR036179">
    <property type="entry name" value="Ig-like_dom_sf"/>
</dbReference>
<feature type="transmembrane region" description="Helical" evidence="4">
    <location>
        <begin position="293"/>
        <end position="318"/>
    </location>
</feature>
<dbReference type="PANTHER" id="PTHR16675:SF237">
    <property type="entry name" value="MHC CLASS I ANTIGEN TRANSCRIPT VARIANT 1-RELATED"/>
    <property type="match status" value="1"/>
</dbReference>
<keyword evidence="2" id="KW-0393">Immunoglobulin domain</keyword>
<dbReference type="PROSITE" id="PS50835">
    <property type="entry name" value="IG_LIKE"/>
    <property type="match status" value="1"/>
</dbReference>
<dbReference type="InterPro" id="IPR013783">
    <property type="entry name" value="Ig-like_fold"/>
</dbReference>
<keyword evidence="5" id="KW-0732">Signal</keyword>
<dbReference type="SUPFAM" id="SSF54452">
    <property type="entry name" value="MHC antigen-recognition domain"/>
    <property type="match status" value="1"/>
</dbReference>
<protein>
    <recommendedName>
        <fullName evidence="6">Ig-like domain-containing protein</fullName>
    </recommendedName>
</protein>
<dbReference type="InterPro" id="IPR011161">
    <property type="entry name" value="MHC_I-like_Ag-recog"/>
</dbReference>
<dbReference type="GO" id="GO:0006955">
    <property type="term" value="P:immune response"/>
    <property type="evidence" value="ECO:0007669"/>
    <property type="project" value="TreeGrafter"/>
</dbReference>
<dbReference type="Pfam" id="PF07654">
    <property type="entry name" value="C1-set"/>
    <property type="match status" value="1"/>
</dbReference>
<dbReference type="InterPro" id="IPR003597">
    <property type="entry name" value="Ig_C1-set"/>
</dbReference>
<feature type="domain" description="Ig-like" evidence="6">
    <location>
        <begin position="190"/>
        <end position="277"/>
    </location>
</feature>
<accession>A0A8C1VI03</accession>
<dbReference type="Proteomes" id="UP000694700">
    <property type="component" value="Unplaced"/>
</dbReference>
<evidence type="ECO:0000313" key="8">
    <source>
        <dbReference type="Proteomes" id="UP000694700"/>
    </source>
</evidence>
<dbReference type="PANTHER" id="PTHR16675">
    <property type="entry name" value="MHC CLASS I-RELATED"/>
    <property type="match status" value="1"/>
</dbReference>
<dbReference type="InterPro" id="IPR001039">
    <property type="entry name" value="MHC_I_a_a1/a2"/>
</dbReference>